<feature type="domain" description="PAS" evidence="20">
    <location>
        <begin position="350"/>
        <end position="420"/>
    </location>
</feature>
<evidence type="ECO:0000256" key="10">
    <source>
        <dbReference type="ARBA" id="ARBA00022989"/>
    </source>
</evidence>
<name>A0A4R2L624_9GAMM</name>
<evidence type="ECO:0000256" key="7">
    <source>
        <dbReference type="ARBA" id="ARBA00022741"/>
    </source>
</evidence>
<evidence type="ECO:0000259" key="20">
    <source>
        <dbReference type="PROSITE" id="PS50112"/>
    </source>
</evidence>
<evidence type="ECO:0000256" key="2">
    <source>
        <dbReference type="ARBA" id="ARBA00004370"/>
    </source>
</evidence>
<dbReference type="GO" id="GO:0006355">
    <property type="term" value="P:regulation of DNA-templated transcription"/>
    <property type="evidence" value="ECO:0007669"/>
    <property type="project" value="InterPro"/>
</dbReference>
<dbReference type="NCBIfam" id="TIGR00229">
    <property type="entry name" value="sensory_box"/>
    <property type="match status" value="3"/>
</dbReference>
<feature type="coiled-coil region" evidence="17">
    <location>
        <begin position="878"/>
        <end position="912"/>
    </location>
</feature>
<evidence type="ECO:0000256" key="17">
    <source>
        <dbReference type="SAM" id="Coils"/>
    </source>
</evidence>
<evidence type="ECO:0000256" key="11">
    <source>
        <dbReference type="ARBA" id="ARBA00023012"/>
    </source>
</evidence>
<feature type="coiled-coil region" evidence="17">
    <location>
        <begin position="464"/>
        <end position="498"/>
    </location>
</feature>
<keyword evidence="11" id="KW-0902">Two-component regulatory system</keyword>
<evidence type="ECO:0000256" key="3">
    <source>
        <dbReference type="ARBA" id="ARBA00012438"/>
    </source>
</evidence>
<dbReference type="FunFam" id="3.30.565.10:FF:000010">
    <property type="entry name" value="Sensor histidine kinase RcsC"/>
    <property type="match status" value="1"/>
</dbReference>
<evidence type="ECO:0000256" key="12">
    <source>
        <dbReference type="ARBA" id="ARBA00023136"/>
    </source>
</evidence>
<dbReference type="CDD" id="cd17546">
    <property type="entry name" value="REC_hyHK_CKI1_RcsC-like"/>
    <property type="match status" value="1"/>
</dbReference>
<dbReference type="EMBL" id="SLWY01000012">
    <property type="protein sequence ID" value="TCO80727.1"/>
    <property type="molecule type" value="Genomic_DNA"/>
</dbReference>
<evidence type="ECO:0000313" key="24">
    <source>
        <dbReference type="EMBL" id="TCO80727.1"/>
    </source>
</evidence>
<keyword evidence="4 16" id="KW-0597">Phosphoprotein</keyword>
<keyword evidence="7" id="KW-0547">Nucleotide-binding</keyword>
<evidence type="ECO:0000256" key="9">
    <source>
        <dbReference type="ARBA" id="ARBA00022840"/>
    </source>
</evidence>
<dbReference type="PROSITE" id="PS50839">
    <property type="entry name" value="CHASE"/>
    <property type="match status" value="1"/>
</dbReference>
<dbReference type="SMART" id="SM00091">
    <property type="entry name" value="PAS"/>
    <property type="match status" value="4"/>
</dbReference>
<dbReference type="SMART" id="SM00086">
    <property type="entry name" value="PAC"/>
    <property type="match status" value="4"/>
</dbReference>
<dbReference type="SMART" id="SM00448">
    <property type="entry name" value="REC"/>
    <property type="match status" value="1"/>
</dbReference>
<keyword evidence="5" id="KW-0808">Transferase</keyword>
<dbReference type="PROSITE" id="PS50109">
    <property type="entry name" value="HIS_KIN"/>
    <property type="match status" value="1"/>
</dbReference>
<dbReference type="InterPro" id="IPR006189">
    <property type="entry name" value="CHASE_dom"/>
</dbReference>
<dbReference type="Gene3D" id="2.10.70.100">
    <property type="match status" value="1"/>
</dbReference>
<dbReference type="InterPro" id="IPR005467">
    <property type="entry name" value="His_kinase_dom"/>
</dbReference>
<dbReference type="Gene3D" id="1.10.287.130">
    <property type="match status" value="1"/>
</dbReference>
<dbReference type="CDD" id="cd00082">
    <property type="entry name" value="HisKA"/>
    <property type="match status" value="1"/>
</dbReference>
<dbReference type="InterPro" id="IPR036641">
    <property type="entry name" value="HPT_dom_sf"/>
</dbReference>
<proteinExistence type="predicted"/>
<dbReference type="Gene3D" id="3.30.450.350">
    <property type="entry name" value="CHASE domain"/>
    <property type="match status" value="1"/>
</dbReference>
<dbReference type="Proteomes" id="UP000295765">
    <property type="component" value="Unassembled WGS sequence"/>
</dbReference>
<dbReference type="PROSITE" id="PS50112">
    <property type="entry name" value="PAS"/>
    <property type="match status" value="3"/>
</dbReference>
<organism evidence="24 25">
    <name type="scientific">Plasticicumulans lactativorans</name>
    <dbReference type="NCBI Taxonomy" id="1133106"/>
    <lineage>
        <taxon>Bacteria</taxon>
        <taxon>Pseudomonadati</taxon>
        <taxon>Pseudomonadota</taxon>
        <taxon>Gammaproteobacteria</taxon>
        <taxon>Candidatus Competibacteraceae</taxon>
        <taxon>Plasticicumulans</taxon>
    </lineage>
</organism>
<feature type="domain" description="PAS" evidence="20">
    <location>
        <begin position="637"/>
        <end position="702"/>
    </location>
</feature>
<dbReference type="InterPro" id="IPR013655">
    <property type="entry name" value="PAS_fold_3"/>
</dbReference>
<gene>
    <name evidence="24" type="ORF">EV699_11262</name>
</gene>
<dbReference type="Pfam" id="PF02518">
    <property type="entry name" value="HATPase_c"/>
    <property type="match status" value="1"/>
</dbReference>
<dbReference type="PANTHER" id="PTHR45339:SF5">
    <property type="entry name" value="HISTIDINE KINASE"/>
    <property type="match status" value="1"/>
</dbReference>
<dbReference type="SUPFAM" id="SSF47384">
    <property type="entry name" value="Homodimeric domain of signal transducing histidine kinase"/>
    <property type="match status" value="1"/>
</dbReference>
<dbReference type="InterPro" id="IPR011006">
    <property type="entry name" value="CheY-like_superfamily"/>
</dbReference>
<dbReference type="Gene3D" id="3.30.450.20">
    <property type="entry name" value="PAS domain"/>
    <property type="match status" value="4"/>
</dbReference>
<keyword evidence="8 24" id="KW-0418">Kinase</keyword>
<comment type="subunit">
    <text evidence="13">At low DSF concentrations, interacts with RpfF.</text>
</comment>
<evidence type="ECO:0000256" key="5">
    <source>
        <dbReference type="ARBA" id="ARBA00022679"/>
    </source>
</evidence>
<dbReference type="EC" id="2.7.13.3" evidence="3"/>
<dbReference type="RefSeq" id="WP_243662648.1">
    <property type="nucleotide sequence ID" value="NZ_SLWY01000012.1"/>
</dbReference>
<dbReference type="InterPro" id="IPR004358">
    <property type="entry name" value="Sig_transdc_His_kin-like_C"/>
</dbReference>
<dbReference type="PANTHER" id="PTHR45339">
    <property type="entry name" value="HYBRID SIGNAL TRANSDUCTION HISTIDINE KINASE J"/>
    <property type="match status" value="1"/>
</dbReference>
<dbReference type="SUPFAM" id="SSF47226">
    <property type="entry name" value="Histidine-containing phosphotransfer domain, HPT domain"/>
    <property type="match status" value="1"/>
</dbReference>
<comment type="subcellular location">
    <subcellularLocation>
        <location evidence="2">Membrane</location>
    </subcellularLocation>
</comment>
<evidence type="ECO:0000259" key="22">
    <source>
        <dbReference type="PROSITE" id="PS50839"/>
    </source>
</evidence>
<evidence type="ECO:0000259" key="18">
    <source>
        <dbReference type="PROSITE" id="PS50109"/>
    </source>
</evidence>
<feature type="domain" description="PAC" evidence="21">
    <location>
        <begin position="842"/>
        <end position="894"/>
    </location>
</feature>
<dbReference type="Pfam" id="PF08447">
    <property type="entry name" value="PAS_3"/>
    <property type="match status" value="1"/>
</dbReference>
<dbReference type="SMART" id="SM01079">
    <property type="entry name" value="CHASE"/>
    <property type="match status" value="1"/>
</dbReference>
<dbReference type="SUPFAM" id="SSF55874">
    <property type="entry name" value="ATPase domain of HSP90 chaperone/DNA topoisomerase II/histidine kinase"/>
    <property type="match status" value="1"/>
</dbReference>
<feature type="domain" description="CHASE" evidence="22">
    <location>
        <begin position="82"/>
        <end position="230"/>
    </location>
</feature>
<dbReference type="SUPFAM" id="SSF55785">
    <property type="entry name" value="PYP-like sensor domain (PAS domain)"/>
    <property type="match status" value="4"/>
</dbReference>
<feature type="modified residue" description="Phosphohistidine" evidence="15">
    <location>
        <position position="1489"/>
    </location>
</feature>
<dbReference type="SUPFAM" id="SSF52172">
    <property type="entry name" value="CheY-like"/>
    <property type="match status" value="1"/>
</dbReference>
<dbReference type="CDD" id="cd00130">
    <property type="entry name" value="PAS"/>
    <property type="match status" value="4"/>
</dbReference>
<dbReference type="CDD" id="cd16922">
    <property type="entry name" value="HATPase_EvgS-ArcB-TorS-like"/>
    <property type="match status" value="1"/>
</dbReference>
<evidence type="ECO:0000259" key="23">
    <source>
        <dbReference type="PROSITE" id="PS50894"/>
    </source>
</evidence>
<feature type="domain" description="PAS" evidence="20">
    <location>
        <begin position="495"/>
        <end position="540"/>
    </location>
</feature>
<keyword evidence="6" id="KW-0812">Transmembrane</keyword>
<keyword evidence="17" id="KW-0175">Coiled coil</keyword>
<dbReference type="Gene3D" id="1.20.120.160">
    <property type="entry name" value="HPT domain"/>
    <property type="match status" value="1"/>
</dbReference>
<evidence type="ECO:0000256" key="16">
    <source>
        <dbReference type="PROSITE-ProRule" id="PRU00169"/>
    </source>
</evidence>
<dbReference type="PROSITE" id="PS50110">
    <property type="entry name" value="RESPONSE_REGULATORY"/>
    <property type="match status" value="1"/>
</dbReference>
<dbReference type="PRINTS" id="PR00344">
    <property type="entry name" value="BCTRLSENSOR"/>
</dbReference>
<dbReference type="Gene3D" id="3.40.50.2300">
    <property type="match status" value="1"/>
</dbReference>
<evidence type="ECO:0000256" key="8">
    <source>
        <dbReference type="ARBA" id="ARBA00022777"/>
    </source>
</evidence>
<dbReference type="Pfam" id="PF00989">
    <property type="entry name" value="PAS"/>
    <property type="match status" value="1"/>
</dbReference>
<evidence type="ECO:0000256" key="6">
    <source>
        <dbReference type="ARBA" id="ARBA00022692"/>
    </source>
</evidence>
<evidence type="ECO:0000256" key="14">
    <source>
        <dbReference type="ARBA" id="ARBA00068150"/>
    </source>
</evidence>
<dbReference type="Pfam" id="PF03924">
    <property type="entry name" value="CHASE"/>
    <property type="match status" value="1"/>
</dbReference>
<feature type="modified residue" description="4-aspartylphosphate" evidence="16">
    <location>
        <position position="1350"/>
    </location>
</feature>
<comment type="catalytic activity">
    <reaction evidence="1">
        <text>ATP + protein L-histidine = ADP + protein N-phospho-L-histidine.</text>
        <dbReference type="EC" id="2.7.13.3"/>
    </reaction>
</comment>
<dbReference type="InterPro" id="IPR003594">
    <property type="entry name" value="HATPase_dom"/>
</dbReference>
<dbReference type="FunFam" id="1.10.287.130:FF:000002">
    <property type="entry name" value="Two-component osmosensing histidine kinase"/>
    <property type="match status" value="1"/>
</dbReference>
<accession>A0A4R2L624</accession>
<evidence type="ECO:0000256" key="4">
    <source>
        <dbReference type="ARBA" id="ARBA00022553"/>
    </source>
</evidence>
<dbReference type="Pfam" id="PF00072">
    <property type="entry name" value="Response_reg"/>
    <property type="match status" value="1"/>
</dbReference>
<dbReference type="PROSITE" id="PS50894">
    <property type="entry name" value="HPT"/>
    <property type="match status" value="1"/>
</dbReference>
<dbReference type="InterPro" id="IPR013767">
    <property type="entry name" value="PAS_fold"/>
</dbReference>
<dbReference type="InterPro" id="IPR000700">
    <property type="entry name" value="PAS-assoc_C"/>
</dbReference>
<keyword evidence="10" id="KW-1133">Transmembrane helix</keyword>
<dbReference type="InterPro" id="IPR035965">
    <property type="entry name" value="PAS-like_dom_sf"/>
</dbReference>
<evidence type="ECO:0000259" key="19">
    <source>
        <dbReference type="PROSITE" id="PS50110"/>
    </source>
</evidence>
<dbReference type="Pfam" id="PF00512">
    <property type="entry name" value="HisKA"/>
    <property type="match status" value="1"/>
</dbReference>
<dbReference type="InterPro" id="IPR003661">
    <property type="entry name" value="HisK_dim/P_dom"/>
</dbReference>
<feature type="domain" description="PAC" evidence="21">
    <location>
        <begin position="584"/>
        <end position="636"/>
    </location>
</feature>
<keyword evidence="25" id="KW-1185">Reference proteome</keyword>
<dbReference type="InterPro" id="IPR042240">
    <property type="entry name" value="CHASE_sf"/>
</dbReference>
<dbReference type="InterPro" id="IPR001610">
    <property type="entry name" value="PAC"/>
</dbReference>
<keyword evidence="9" id="KW-0067">ATP-binding</keyword>
<dbReference type="SMART" id="SM00387">
    <property type="entry name" value="HATPase_c"/>
    <property type="match status" value="1"/>
</dbReference>
<evidence type="ECO:0000256" key="13">
    <source>
        <dbReference type="ARBA" id="ARBA00064003"/>
    </source>
</evidence>
<feature type="domain" description="PAC" evidence="21">
    <location>
        <begin position="424"/>
        <end position="476"/>
    </location>
</feature>
<dbReference type="Pfam" id="PF01627">
    <property type="entry name" value="Hpt"/>
    <property type="match status" value="1"/>
</dbReference>
<dbReference type="Pfam" id="PF13426">
    <property type="entry name" value="PAS_9"/>
    <property type="match status" value="2"/>
</dbReference>
<dbReference type="InterPro" id="IPR000014">
    <property type="entry name" value="PAS"/>
</dbReference>
<dbReference type="GO" id="GO:0000155">
    <property type="term" value="F:phosphorelay sensor kinase activity"/>
    <property type="evidence" value="ECO:0007669"/>
    <property type="project" value="InterPro"/>
</dbReference>
<keyword evidence="12" id="KW-0472">Membrane</keyword>
<comment type="caution">
    <text evidence="24">The sequence shown here is derived from an EMBL/GenBank/DDBJ whole genome shotgun (WGS) entry which is preliminary data.</text>
</comment>
<dbReference type="InterPro" id="IPR036097">
    <property type="entry name" value="HisK_dim/P_sf"/>
</dbReference>
<dbReference type="SMART" id="SM00388">
    <property type="entry name" value="HisKA"/>
    <property type="match status" value="1"/>
</dbReference>
<dbReference type="GO" id="GO:0005524">
    <property type="term" value="F:ATP binding"/>
    <property type="evidence" value="ECO:0007669"/>
    <property type="project" value="UniProtKB-KW"/>
</dbReference>
<feature type="domain" description="Response regulatory" evidence="19">
    <location>
        <begin position="1299"/>
        <end position="1417"/>
    </location>
</feature>
<dbReference type="InterPro" id="IPR036890">
    <property type="entry name" value="HATPase_C_sf"/>
</dbReference>
<evidence type="ECO:0000256" key="1">
    <source>
        <dbReference type="ARBA" id="ARBA00000085"/>
    </source>
</evidence>
<sequence length="1636" mass="177094">MSARTRLWSTLLRSPRLNAAFVMLAGLLATALATGLTQLNNHQNAREALAKVTAAAADAVVERIRLYQYGLRGVRGAVFAVGPARIDRETFARYSRSLDLDAEFPGAGGFGFIRRVPREDEEHFLQQARADGDPDFAIRQFAPHAREHFVIQYIEPLERNRAAVGLDIASEANRLQAANASLRSGEVRLTGPITLVQATGKPLQSFLILLPVYDSPETPATEAERERRGLGWSYAPLITEDVLRGLTLPSDAVRLSLRDVTDAQRHDEPFYERGIAAAAPAEVMHDAVERAIFGRRWQFELAAYPAFIDSLRQPSAVQVALAGTCLSLLLAGLAELASVNRRRRLQVLATQARLAAIVESSADAIIGKTLDGAVTSWNRGAETIFGYRADEAIGRTLLELIVPADRATEETDLLHRLRSGECILPFDTLRRRKDGGLVHVSVAVSPVYDEHGVLIGISKTARDVSAQKLAEARLQELNARLEREVAERTAELRELNALLGNVLNSASEVSIIATDTRGTIKVFNRGAERLLGYAADEVVDLRTPALIHLPEEVAARGRELSRRYGQAIEGFRVFVHEPERQGSETREWTYVRKDGSRFPVTLVVTAMRNADGAHVGYLGVALDITQRKAAEQRLAVSLETTRAVLDTAVNPVITFDGDGRVHTLNPAAQQSFGYRIADLDGRRVDELIGARSRARFADLITRRRDGCGTDADCVEELWGLRRDGSEFPIQLSIGTMRAPGQPMLVCVVTDLTQQLRLRQEVSAARDQLLLAADVAELGIWSWTPDDNRLQWNARMFELYGQPREPGADDTFDHLRWLSLVHPDDVGDLLGNLDAVVAGRDVANPVFRIVRPDGQVLYLQAGAKAERSAEGKVVKVTGINRDITAQRELEARLREAKEKADAANAAKSSFLANMSHEIRTPLNAVLGMLQLAQGTALDAHQLGYVQNADSAARSLLALLDDILDYSKIEAGKLQLDLQPFEPERLMRDLAVVLAGVQEDKGVEVLYDMEADLPGLMVGDSLRLRQVLINLAGNALKFTLQGRVLVSVHRLAQRGTTVRLQMAVADTGIGIHPEHLVRIFDGFTQAEASTTRRFGGTGLGLAISRRLLEAMGSRLCVESHVGTGSRFWFDLELDVADATPPPVAGPADHRPLSLLVAADDAATAELLCRTAQSLGWQPEPVSAEREAVTERIEAALRRGRPFDLMLLSRHATTPGALATMPALDPRLGAAAPPVLLLASAAGCRMLDDCGRDAATPFAACLTQPATPRQLAAAAYRVLYASMDDAAEMPRYQPSGRLQGLKLLVVEDNALNRKVASKLLAAEGAEVKLAEGGQQGIDAVFAEEPPFDAVLMDIQMPDIDGLEATRRIRMHADRGHLPIIAMTANALRSDRSMCLAAGMNDHIGKPIDMQVLVSTLQQWTGRPMAAAGTPDSAPTAAGIIEPAHAIAARLGGNLPLIRLMLDSAEAELGRELERLDALAGRGDLRGTLALLHGLKGSAGTAGASRFAATAAALEQRLKHADAAEVAVVLADRAGWLADWQALLQQSIAALRRAFPDASPGPDADAAALGTERWGAALQDILDLLAGNNLRAVELARTLERQTPAASSAGFAEFRRAVDALDFPRALQLGRDLLGAARGA</sequence>
<reference evidence="24 25" key="1">
    <citation type="submission" date="2019-03" db="EMBL/GenBank/DDBJ databases">
        <title>Genomic Encyclopedia of Type Strains, Phase IV (KMG-IV): sequencing the most valuable type-strain genomes for metagenomic binning, comparative biology and taxonomic classification.</title>
        <authorList>
            <person name="Goeker M."/>
        </authorList>
    </citation>
    <scope>NUCLEOTIDE SEQUENCE [LARGE SCALE GENOMIC DNA]</scope>
    <source>
        <strain evidence="24 25">DSM 25287</strain>
    </source>
</reference>
<dbReference type="PROSITE" id="PS50113">
    <property type="entry name" value="PAC"/>
    <property type="match status" value="3"/>
</dbReference>
<evidence type="ECO:0000259" key="21">
    <source>
        <dbReference type="PROSITE" id="PS50113"/>
    </source>
</evidence>
<dbReference type="GO" id="GO:0005886">
    <property type="term" value="C:plasma membrane"/>
    <property type="evidence" value="ECO:0007669"/>
    <property type="project" value="UniProtKB-SubCell"/>
</dbReference>
<evidence type="ECO:0000313" key="25">
    <source>
        <dbReference type="Proteomes" id="UP000295765"/>
    </source>
</evidence>
<dbReference type="Gene3D" id="3.30.565.10">
    <property type="entry name" value="Histidine kinase-like ATPase, C-terminal domain"/>
    <property type="match status" value="1"/>
</dbReference>
<dbReference type="InterPro" id="IPR008207">
    <property type="entry name" value="Sig_transdc_His_kin_Hpt_dom"/>
</dbReference>
<feature type="domain" description="Histidine kinase" evidence="18">
    <location>
        <begin position="912"/>
        <end position="1133"/>
    </location>
</feature>
<protein>
    <recommendedName>
        <fullName evidence="14">Sensory/regulatory protein RpfC</fullName>
        <ecNumber evidence="3">2.7.13.3</ecNumber>
    </recommendedName>
</protein>
<dbReference type="InterPro" id="IPR001789">
    <property type="entry name" value="Sig_transdc_resp-reg_receiver"/>
</dbReference>
<feature type="domain" description="HPt" evidence="23">
    <location>
        <begin position="1450"/>
        <end position="1554"/>
    </location>
</feature>
<evidence type="ECO:0000256" key="15">
    <source>
        <dbReference type="PROSITE-ProRule" id="PRU00110"/>
    </source>
</evidence>